<dbReference type="PANTHER" id="PTHR30037">
    <property type="entry name" value="DNA-3-METHYLADENINE GLYCOSYLASE 1"/>
    <property type="match status" value="1"/>
</dbReference>
<dbReference type="InterPro" id="IPR011257">
    <property type="entry name" value="DNA_glycosylase"/>
</dbReference>
<name>A0A6J7IC10_9ZZZZ</name>
<dbReference type="PANTHER" id="PTHR30037:SF4">
    <property type="entry name" value="DNA-3-METHYLADENINE GLYCOSYLASE I"/>
    <property type="match status" value="1"/>
</dbReference>
<protein>
    <submittedName>
        <fullName evidence="1">Unannotated protein</fullName>
    </submittedName>
</protein>
<reference evidence="1" key="1">
    <citation type="submission" date="2020-05" db="EMBL/GenBank/DDBJ databases">
        <authorList>
            <person name="Chiriac C."/>
            <person name="Salcher M."/>
            <person name="Ghai R."/>
            <person name="Kavagutti S V."/>
        </authorList>
    </citation>
    <scope>NUCLEOTIDE SEQUENCE</scope>
</reference>
<dbReference type="InterPro" id="IPR052891">
    <property type="entry name" value="DNA-3mA_glycosylase"/>
</dbReference>
<dbReference type="InterPro" id="IPR005019">
    <property type="entry name" value="Adenine_glyco"/>
</dbReference>
<proteinExistence type="predicted"/>
<accession>A0A6J7IC10</accession>
<dbReference type="Gene3D" id="1.10.340.30">
    <property type="entry name" value="Hypothetical protein, domain 2"/>
    <property type="match status" value="1"/>
</dbReference>
<organism evidence="1">
    <name type="scientific">freshwater metagenome</name>
    <dbReference type="NCBI Taxonomy" id="449393"/>
    <lineage>
        <taxon>unclassified sequences</taxon>
        <taxon>metagenomes</taxon>
        <taxon>ecological metagenomes</taxon>
    </lineage>
</organism>
<dbReference type="GO" id="GO:0006284">
    <property type="term" value="P:base-excision repair"/>
    <property type="evidence" value="ECO:0007669"/>
    <property type="project" value="InterPro"/>
</dbReference>
<dbReference type="GO" id="GO:0008725">
    <property type="term" value="F:DNA-3-methyladenine glycosylase activity"/>
    <property type="evidence" value="ECO:0007669"/>
    <property type="project" value="InterPro"/>
</dbReference>
<gene>
    <name evidence="1" type="ORF">UFOPK3772_00100</name>
</gene>
<evidence type="ECO:0000313" key="1">
    <source>
        <dbReference type="EMBL" id="CAB4928439.1"/>
    </source>
</evidence>
<dbReference type="EMBL" id="CAFBNE010000002">
    <property type="protein sequence ID" value="CAB4928439.1"/>
    <property type="molecule type" value="Genomic_DNA"/>
</dbReference>
<dbReference type="SUPFAM" id="SSF48150">
    <property type="entry name" value="DNA-glycosylase"/>
    <property type="match status" value="1"/>
</dbReference>
<dbReference type="AlphaFoldDB" id="A0A6J7IC10"/>
<dbReference type="Pfam" id="PF03352">
    <property type="entry name" value="Adenine_glyco"/>
    <property type="match status" value="1"/>
</dbReference>
<sequence length="202" mass="21775">MAQELPSDGGVVIGEDGIARCPWCTGSADYVTYHDQEWGRPVRGDTAIFERICLEAFQSGLSWLTILRKRPAFRTAFAQFDPRAVAQFNSSDVDRLMDDAGIVRNRRKIEATIGNARAVVSLLDDEGDGALDALFWSFAPSPLPRRPRSIADVASATDGSRDLSARLKAIGLAWVGPTTMYAAMQACGVVNDHLSGCAAPGD</sequence>